<keyword evidence="1" id="KW-0812">Transmembrane</keyword>
<evidence type="ECO:0000256" key="1">
    <source>
        <dbReference type="SAM" id="Phobius"/>
    </source>
</evidence>
<feature type="transmembrane region" description="Helical" evidence="1">
    <location>
        <begin position="340"/>
        <end position="360"/>
    </location>
</feature>
<feature type="transmembrane region" description="Helical" evidence="1">
    <location>
        <begin position="372"/>
        <end position="399"/>
    </location>
</feature>
<dbReference type="EMBL" id="PDJC01000001">
    <property type="protein sequence ID" value="PFG17465.1"/>
    <property type="molecule type" value="Genomic_DNA"/>
</dbReference>
<feature type="transmembrane region" description="Helical" evidence="1">
    <location>
        <begin position="220"/>
        <end position="250"/>
    </location>
</feature>
<protein>
    <recommendedName>
        <fullName evidence="4">O-antigen ligase-like membrane protein</fullName>
    </recommendedName>
</protein>
<dbReference type="Proteomes" id="UP000226079">
    <property type="component" value="Unassembled WGS sequence"/>
</dbReference>
<feature type="transmembrane region" description="Helical" evidence="1">
    <location>
        <begin position="72"/>
        <end position="92"/>
    </location>
</feature>
<keyword evidence="3" id="KW-1185">Reference proteome</keyword>
<reference evidence="2 3" key="1">
    <citation type="submission" date="2017-10" db="EMBL/GenBank/DDBJ databases">
        <title>Sequencing the genomes of 1000 actinobacteria strains.</title>
        <authorList>
            <person name="Klenk H.-P."/>
        </authorList>
    </citation>
    <scope>NUCLEOTIDE SEQUENCE [LARGE SCALE GENOMIC DNA]</scope>
    <source>
        <strain evidence="2 3">DSM 15597</strain>
    </source>
</reference>
<sequence>MPDLPDQRSGRRIGDEYASVWACGLVFLAFFPYPAVFSLGNSWGFQAAQLVCLLLLVVRLPHVIKTRSAVAYFWLVGPILLAYGLAAFANQLESPDTAFRTFIVTAVTLLALPVFGDLLRSFVKDWLPFPVAIAMMINLALAIYQIIEFGRGVFPFIEYFHNPSFADLQSITDVYTAYVARPGGVFPEPSAMSACLGPWGIVLLGNAVDAKGRYRVISLVGAFAAGVAVVLSTSVYVVVVMAGYAAVLLFSRYRSAMALGAVAALGAVIWGVSLVPSSGRLSSGGDASTQYRYEALVSALQLPMESFPRLLAGFGPGQGVAALGSSNHGISAVVSILMSWWLEGGLIVAVGVVALVVMAWRRAETSSARIALVAWLVSVGATTGYLALLPLWLLLAFILDCGGRFRSRDEPAVPAATEFQLTSGVV</sequence>
<evidence type="ECO:0000313" key="2">
    <source>
        <dbReference type="EMBL" id="PFG17465.1"/>
    </source>
</evidence>
<keyword evidence="1" id="KW-1133">Transmembrane helix</keyword>
<feature type="transmembrane region" description="Helical" evidence="1">
    <location>
        <begin position="126"/>
        <end position="147"/>
    </location>
</feature>
<organism evidence="2 3">
    <name type="scientific">Propionicimonas paludicola</name>
    <dbReference type="NCBI Taxonomy" id="185243"/>
    <lineage>
        <taxon>Bacteria</taxon>
        <taxon>Bacillati</taxon>
        <taxon>Actinomycetota</taxon>
        <taxon>Actinomycetes</taxon>
        <taxon>Propionibacteriales</taxon>
        <taxon>Nocardioidaceae</taxon>
        <taxon>Propionicimonas</taxon>
    </lineage>
</organism>
<gene>
    <name evidence="2" type="ORF">ATK74_2036</name>
</gene>
<comment type="caution">
    <text evidence="2">The sequence shown here is derived from an EMBL/GenBank/DDBJ whole genome shotgun (WGS) entry which is preliminary data.</text>
</comment>
<accession>A0A2A9CTS8</accession>
<feature type="transmembrane region" description="Helical" evidence="1">
    <location>
        <begin position="43"/>
        <end position="60"/>
    </location>
</feature>
<keyword evidence="1" id="KW-0472">Membrane</keyword>
<dbReference type="AlphaFoldDB" id="A0A2A9CTS8"/>
<proteinExistence type="predicted"/>
<evidence type="ECO:0000313" key="3">
    <source>
        <dbReference type="Proteomes" id="UP000226079"/>
    </source>
</evidence>
<name>A0A2A9CTS8_9ACTN</name>
<feature type="transmembrane region" description="Helical" evidence="1">
    <location>
        <begin position="256"/>
        <end position="275"/>
    </location>
</feature>
<evidence type="ECO:0008006" key="4">
    <source>
        <dbReference type="Google" id="ProtNLM"/>
    </source>
</evidence>
<feature type="transmembrane region" description="Helical" evidence="1">
    <location>
        <begin position="17"/>
        <end position="37"/>
    </location>
</feature>
<dbReference type="RefSeq" id="WP_098460892.1">
    <property type="nucleotide sequence ID" value="NZ_PDJC01000001.1"/>
</dbReference>
<feature type="transmembrane region" description="Helical" evidence="1">
    <location>
        <begin position="98"/>
        <end position="119"/>
    </location>
</feature>